<sequence>MLRRNDAIMAQVILSQHGINTMAKWKPIELPIEERDQMEILLSFLGAFLLLFLAGSAIISFMCGGILMACISLNEYLKSINR</sequence>
<dbReference type="AlphaFoldDB" id="N0B8A2"/>
<dbReference type="STRING" id="670307.HYPDE_25458"/>
<reference evidence="2 3" key="1">
    <citation type="journal article" date="2013" name="Genome Announc.">
        <title>Genome sequences for three denitrifying bacterial strains isolated from a uranium- and nitrate-contaminated subsurface environment.</title>
        <authorList>
            <person name="Venkatramanan R."/>
            <person name="Prakash O."/>
            <person name="Woyke T."/>
            <person name="Chain P."/>
            <person name="Goodwin L.A."/>
            <person name="Watson D."/>
            <person name="Brooks S."/>
            <person name="Kostka J.E."/>
            <person name="Green S.J."/>
        </authorList>
    </citation>
    <scope>NUCLEOTIDE SEQUENCE [LARGE SCALE GENOMIC DNA]</scope>
    <source>
        <strain evidence="2 3">1NES1</strain>
    </source>
</reference>
<keyword evidence="1" id="KW-0472">Membrane</keyword>
<organism evidence="2 3">
    <name type="scientific">Hyphomicrobium denitrificans 1NES1</name>
    <dbReference type="NCBI Taxonomy" id="670307"/>
    <lineage>
        <taxon>Bacteria</taxon>
        <taxon>Pseudomonadati</taxon>
        <taxon>Pseudomonadota</taxon>
        <taxon>Alphaproteobacteria</taxon>
        <taxon>Hyphomicrobiales</taxon>
        <taxon>Hyphomicrobiaceae</taxon>
        <taxon>Hyphomicrobium</taxon>
    </lineage>
</organism>
<keyword evidence="3" id="KW-1185">Reference proteome</keyword>
<evidence type="ECO:0000256" key="1">
    <source>
        <dbReference type="SAM" id="Phobius"/>
    </source>
</evidence>
<protein>
    <submittedName>
        <fullName evidence="2">Uncharacterized protein</fullName>
    </submittedName>
</protein>
<gene>
    <name evidence="2" type="ORF">HYPDE_25458</name>
</gene>
<dbReference type="HOGENOM" id="CLU_2553669_0_0_5"/>
<keyword evidence="1" id="KW-1133">Transmembrane helix</keyword>
<dbReference type="EMBL" id="CP005587">
    <property type="protein sequence ID" value="AGK56776.1"/>
    <property type="molecule type" value="Genomic_DNA"/>
</dbReference>
<proteinExistence type="predicted"/>
<feature type="transmembrane region" description="Helical" evidence="1">
    <location>
        <begin position="40"/>
        <end position="73"/>
    </location>
</feature>
<accession>N0B8A2</accession>
<evidence type="ECO:0000313" key="2">
    <source>
        <dbReference type="EMBL" id="AGK56776.1"/>
    </source>
</evidence>
<evidence type="ECO:0000313" key="3">
    <source>
        <dbReference type="Proteomes" id="UP000005952"/>
    </source>
</evidence>
<dbReference type="Proteomes" id="UP000005952">
    <property type="component" value="Chromosome"/>
</dbReference>
<name>N0B8A2_9HYPH</name>
<keyword evidence="1" id="KW-0812">Transmembrane</keyword>
<dbReference type="KEGG" id="hdt:HYPDE_25458"/>